<evidence type="ECO:0000259" key="1">
    <source>
        <dbReference type="Pfam" id="PF17989"/>
    </source>
</evidence>
<dbReference type="Gene3D" id="3.30.420.40">
    <property type="match status" value="2"/>
</dbReference>
<organism evidence="3 4">
    <name type="scientific">Igneacidithiobacillus copahuensis</name>
    <dbReference type="NCBI Taxonomy" id="2724909"/>
    <lineage>
        <taxon>Bacteria</taxon>
        <taxon>Pseudomonadati</taxon>
        <taxon>Pseudomonadota</taxon>
        <taxon>Acidithiobacillia</taxon>
        <taxon>Acidithiobacillales</taxon>
        <taxon>Acidithiobacillaceae</taxon>
        <taxon>Igneacidithiobacillus</taxon>
    </lineage>
</organism>
<dbReference type="AlphaFoldDB" id="A0AAE2YRX3"/>
<dbReference type="EMBL" id="JAAXYO010000154">
    <property type="protein sequence ID" value="MBU2788670.1"/>
    <property type="molecule type" value="Genomic_DNA"/>
</dbReference>
<feature type="domain" description="Actin-like protein N-terminal" evidence="1">
    <location>
        <begin position="3"/>
        <end position="154"/>
    </location>
</feature>
<dbReference type="InterPro" id="IPR049067">
    <property type="entry name" value="MreB-like_C"/>
</dbReference>
<evidence type="ECO:0000313" key="3">
    <source>
        <dbReference type="EMBL" id="MBU2788670.1"/>
    </source>
</evidence>
<sequence length="340" mass="36577">MIAIDDGYGDVKVGNGEEFRVIPSKATNGRVVQSRYSGGKFVSGGAPVLETEGAIFTLQDGPNAESTRFDDWPNSALNRVLCRHAACSLGMVDGDMVVTGLPMSVYFDRTGQVNRLAVNRRVESLKKQVIQETADGLRRHLAVPGRIKILPQGMAAIFDYLIQNDGSMTQMDRIGVVDVGSRTTDVAVYTITDDGEGAIEMSRSGGFQQGVSDMVDVLMEELQRSLRLQAMPLPGAAGKALRSGQFKVSGEVHNVESQRLHVMRTVIPQIMDKATHILSGGQGLAGLMDLDAILLVGGGAYMVRASGWQLWDQGRIPDAPELANVRGMAKMGMLLDQGNA</sequence>
<dbReference type="Pfam" id="PF21522">
    <property type="entry name" value="MreB-like_C"/>
    <property type="match status" value="1"/>
</dbReference>
<proteinExistence type="predicted"/>
<dbReference type="RefSeq" id="WP_215885723.1">
    <property type="nucleotide sequence ID" value="NZ_JAAXYO010000154.1"/>
</dbReference>
<gene>
    <name evidence="3" type="ORF">HFQ13_10750</name>
</gene>
<comment type="caution">
    <text evidence="3">The sequence shown here is derived from an EMBL/GenBank/DDBJ whole genome shotgun (WGS) entry which is preliminary data.</text>
</comment>
<dbReference type="InterPro" id="IPR040607">
    <property type="entry name" value="ALP_N"/>
</dbReference>
<dbReference type="InterPro" id="IPR043129">
    <property type="entry name" value="ATPase_NBD"/>
</dbReference>
<dbReference type="Pfam" id="PF17989">
    <property type="entry name" value="ALP_N"/>
    <property type="match status" value="1"/>
</dbReference>
<keyword evidence="4" id="KW-1185">Reference proteome</keyword>
<accession>A0AAE2YRX3</accession>
<dbReference type="CDD" id="cd24022">
    <property type="entry name" value="ASKHA_NBD_ParM_R1-like"/>
    <property type="match status" value="1"/>
</dbReference>
<evidence type="ECO:0000313" key="4">
    <source>
        <dbReference type="Proteomes" id="UP001197378"/>
    </source>
</evidence>
<protein>
    <submittedName>
        <fullName evidence="3">ParM/StbA family protein</fullName>
    </submittedName>
</protein>
<name>A0AAE2YRX3_9PROT</name>
<dbReference type="Proteomes" id="UP001197378">
    <property type="component" value="Unassembled WGS sequence"/>
</dbReference>
<feature type="domain" description="Actin homologue MreB-like C-terminal" evidence="2">
    <location>
        <begin position="176"/>
        <end position="304"/>
    </location>
</feature>
<evidence type="ECO:0000259" key="2">
    <source>
        <dbReference type="Pfam" id="PF21522"/>
    </source>
</evidence>
<dbReference type="SUPFAM" id="SSF53067">
    <property type="entry name" value="Actin-like ATPase domain"/>
    <property type="match status" value="2"/>
</dbReference>
<dbReference type="InterPro" id="IPR056367">
    <property type="entry name" value="ASKHA_NBD_ParM_R1-like"/>
</dbReference>
<reference evidence="3" key="1">
    <citation type="journal article" date="2021" name="ISME J.">
        <title>Genomic evolution of the class Acidithiobacillia: deep-branching Proteobacteria living in extreme acidic conditions.</title>
        <authorList>
            <person name="Moya-Beltran A."/>
            <person name="Beard S."/>
            <person name="Rojas-Villalobos C."/>
            <person name="Issotta F."/>
            <person name="Gallardo Y."/>
            <person name="Ulloa R."/>
            <person name="Giaveno A."/>
            <person name="Degli Esposti M."/>
            <person name="Johnson D.B."/>
            <person name="Quatrini R."/>
        </authorList>
    </citation>
    <scope>NUCLEOTIDE SEQUENCE</scope>
    <source>
        <strain evidence="3">VAN18-1</strain>
    </source>
</reference>